<feature type="transmembrane region" description="Helical" evidence="7">
    <location>
        <begin position="49"/>
        <end position="69"/>
    </location>
</feature>
<evidence type="ECO:0000256" key="3">
    <source>
        <dbReference type="ARBA" id="ARBA00022475"/>
    </source>
</evidence>
<gene>
    <name evidence="9" type="ORF">J2S41_005572</name>
</gene>
<feature type="transmembrane region" description="Helical" evidence="7">
    <location>
        <begin position="363"/>
        <end position="386"/>
    </location>
</feature>
<dbReference type="PROSITE" id="PS50850">
    <property type="entry name" value="MFS"/>
    <property type="match status" value="1"/>
</dbReference>
<keyword evidence="4 7" id="KW-0812">Transmembrane</keyword>
<keyword evidence="5 7" id="KW-1133">Transmembrane helix</keyword>
<name>A0AAE3YRZ2_9ACTN</name>
<feature type="transmembrane region" description="Helical" evidence="7">
    <location>
        <begin position="439"/>
        <end position="459"/>
    </location>
</feature>
<dbReference type="Gene3D" id="1.20.1720.10">
    <property type="entry name" value="Multidrug resistance protein D"/>
    <property type="match status" value="1"/>
</dbReference>
<evidence type="ECO:0000313" key="9">
    <source>
        <dbReference type="EMBL" id="MDR7278794.1"/>
    </source>
</evidence>
<comment type="caution">
    <text evidence="9">The sequence shown here is derived from an EMBL/GenBank/DDBJ whole genome shotgun (WGS) entry which is preliminary data.</text>
</comment>
<feature type="transmembrane region" description="Helical" evidence="7">
    <location>
        <begin position="331"/>
        <end position="351"/>
    </location>
</feature>
<protein>
    <submittedName>
        <fullName evidence="9">EmrB/QacA subfamily drug resistance transporter</fullName>
    </submittedName>
</protein>
<evidence type="ECO:0000256" key="1">
    <source>
        <dbReference type="ARBA" id="ARBA00004651"/>
    </source>
</evidence>
<feature type="domain" description="Major facilitator superfamily (MFS) profile" evidence="8">
    <location>
        <begin position="15"/>
        <end position="463"/>
    </location>
</feature>
<evidence type="ECO:0000256" key="7">
    <source>
        <dbReference type="SAM" id="Phobius"/>
    </source>
</evidence>
<feature type="transmembrane region" description="Helical" evidence="7">
    <location>
        <begin position="106"/>
        <end position="127"/>
    </location>
</feature>
<feature type="transmembrane region" description="Helical" evidence="7">
    <location>
        <begin position="232"/>
        <end position="250"/>
    </location>
</feature>
<feature type="transmembrane region" description="Helical" evidence="7">
    <location>
        <begin position="201"/>
        <end position="220"/>
    </location>
</feature>
<feature type="transmembrane region" description="Helical" evidence="7">
    <location>
        <begin position="139"/>
        <end position="161"/>
    </location>
</feature>
<dbReference type="SUPFAM" id="SSF103473">
    <property type="entry name" value="MFS general substrate transporter"/>
    <property type="match status" value="1"/>
</dbReference>
<dbReference type="InterPro" id="IPR036259">
    <property type="entry name" value="MFS_trans_sf"/>
</dbReference>
<feature type="transmembrane region" description="Helical" evidence="7">
    <location>
        <begin position="300"/>
        <end position="319"/>
    </location>
</feature>
<feature type="transmembrane region" description="Helical" evidence="7">
    <location>
        <begin position="81"/>
        <end position="100"/>
    </location>
</feature>
<keyword evidence="2" id="KW-0813">Transport</keyword>
<dbReference type="Gene3D" id="1.20.1250.20">
    <property type="entry name" value="MFS general substrate transporter like domains"/>
    <property type="match status" value="1"/>
</dbReference>
<feature type="transmembrane region" description="Helical" evidence="7">
    <location>
        <begin position="407"/>
        <end position="427"/>
    </location>
</feature>
<dbReference type="EMBL" id="JAVDYB010000001">
    <property type="protein sequence ID" value="MDR7278794.1"/>
    <property type="molecule type" value="Genomic_DNA"/>
</dbReference>
<feature type="transmembrane region" description="Helical" evidence="7">
    <location>
        <begin position="167"/>
        <end position="189"/>
    </location>
</feature>
<dbReference type="RefSeq" id="WP_310371934.1">
    <property type="nucleotide sequence ID" value="NZ_JAVDYB010000001.1"/>
</dbReference>
<feature type="transmembrane region" description="Helical" evidence="7">
    <location>
        <begin position="271"/>
        <end position="294"/>
    </location>
</feature>
<accession>A0AAE3YRZ2</accession>
<dbReference type="InterPro" id="IPR020846">
    <property type="entry name" value="MFS_dom"/>
</dbReference>
<organism evidence="9 10">
    <name type="scientific">Catenuloplanes atrovinosus</name>
    <dbReference type="NCBI Taxonomy" id="137266"/>
    <lineage>
        <taxon>Bacteria</taxon>
        <taxon>Bacillati</taxon>
        <taxon>Actinomycetota</taxon>
        <taxon>Actinomycetes</taxon>
        <taxon>Micromonosporales</taxon>
        <taxon>Micromonosporaceae</taxon>
        <taxon>Catenuloplanes</taxon>
    </lineage>
</organism>
<comment type="subcellular location">
    <subcellularLocation>
        <location evidence="1">Cell membrane</location>
        <topology evidence="1">Multi-pass membrane protein</topology>
    </subcellularLocation>
</comment>
<dbReference type="PANTHER" id="PTHR42718">
    <property type="entry name" value="MAJOR FACILITATOR SUPERFAMILY MULTIDRUG TRANSPORTER MFSC"/>
    <property type="match status" value="1"/>
</dbReference>
<evidence type="ECO:0000256" key="2">
    <source>
        <dbReference type="ARBA" id="ARBA00022448"/>
    </source>
</evidence>
<keyword evidence="10" id="KW-1185">Reference proteome</keyword>
<dbReference type="PANTHER" id="PTHR42718:SF42">
    <property type="entry name" value="EXPORT PROTEIN"/>
    <property type="match status" value="1"/>
</dbReference>
<keyword evidence="6 7" id="KW-0472">Membrane</keyword>
<dbReference type="NCBIfam" id="TIGR00711">
    <property type="entry name" value="efflux_EmrB"/>
    <property type="match status" value="1"/>
</dbReference>
<evidence type="ECO:0000259" key="8">
    <source>
        <dbReference type="PROSITE" id="PS50850"/>
    </source>
</evidence>
<dbReference type="AlphaFoldDB" id="A0AAE3YRZ2"/>
<dbReference type="InterPro" id="IPR011701">
    <property type="entry name" value="MFS"/>
</dbReference>
<evidence type="ECO:0000256" key="4">
    <source>
        <dbReference type="ARBA" id="ARBA00022692"/>
    </source>
</evidence>
<proteinExistence type="predicted"/>
<dbReference type="GO" id="GO:0022857">
    <property type="term" value="F:transmembrane transporter activity"/>
    <property type="evidence" value="ECO:0007669"/>
    <property type="project" value="InterPro"/>
</dbReference>
<dbReference type="Proteomes" id="UP001183643">
    <property type="component" value="Unassembled WGS sequence"/>
</dbReference>
<sequence length="487" mass="49405">MNADIRLGRPTGRWVLLATVLGSGLASIDATVVNIALPRLGEELHAGAAALQWTVNGYTLSLAALILLGGSLGDHYGRRTVFVLGVGWFALASLLCGLAPNVETLIAARVLQGIGGALLTPGSLAILEAVFAREDRAKAIGAWSGLGGVAGAIGPFLGGWLVEVASWRWVFLINVPLAVLVILVALRHVPETRDTDAPRGLDLAGAVVGAAGLGGLTYGFTAWPTLGGGHPVVLGTLALGVAGLAGFVLVERRSPHPMLPLTVFSSRAFSATNLATFAVYAANGGVFLLVVLNLQVVAGFSPLAAGTAMLPVTALMLVLSSRAGALAERIGPRLPMTLGPLICAVALVLFARVGPDADYPRDVLPPVLVLGLGLSATVAPLTATALGSVDSRYAGVASGVNNAVARAAGLLAVAVLPLAAGIGTGSLTDPVALAPTYRWSMWICAGLMAAGALIAFLGVPGRARTADTPVRTHCAVADTPLHPAEKL</sequence>
<feature type="transmembrane region" description="Helical" evidence="7">
    <location>
        <begin position="14"/>
        <end position="37"/>
    </location>
</feature>
<dbReference type="CDD" id="cd17321">
    <property type="entry name" value="MFS_MMR_MDR_like"/>
    <property type="match status" value="1"/>
</dbReference>
<evidence type="ECO:0000256" key="6">
    <source>
        <dbReference type="ARBA" id="ARBA00023136"/>
    </source>
</evidence>
<dbReference type="GO" id="GO:0005886">
    <property type="term" value="C:plasma membrane"/>
    <property type="evidence" value="ECO:0007669"/>
    <property type="project" value="UniProtKB-SubCell"/>
</dbReference>
<evidence type="ECO:0000256" key="5">
    <source>
        <dbReference type="ARBA" id="ARBA00022989"/>
    </source>
</evidence>
<keyword evidence="3" id="KW-1003">Cell membrane</keyword>
<dbReference type="Pfam" id="PF07690">
    <property type="entry name" value="MFS_1"/>
    <property type="match status" value="1"/>
</dbReference>
<reference evidence="9" key="1">
    <citation type="submission" date="2023-07" db="EMBL/GenBank/DDBJ databases">
        <title>Sequencing the genomes of 1000 actinobacteria strains.</title>
        <authorList>
            <person name="Klenk H.-P."/>
        </authorList>
    </citation>
    <scope>NUCLEOTIDE SEQUENCE</scope>
    <source>
        <strain evidence="9">DSM 44707</strain>
    </source>
</reference>
<evidence type="ECO:0000313" key="10">
    <source>
        <dbReference type="Proteomes" id="UP001183643"/>
    </source>
</evidence>
<dbReference type="InterPro" id="IPR004638">
    <property type="entry name" value="EmrB-like"/>
</dbReference>